<gene>
    <name evidence="1" type="ORF">MRB53_003928</name>
</gene>
<name>A0ACC2MYS8_PERAE</name>
<protein>
    <submittedName>
        <fullName evidence="1">Uncharacterized protein</fullName>
    </submittedName>
</protein>
<organism evidence="1 2">
    <name type="scientific">Persea americana</name>
    <name type="common">Avocado</name>
    <dbReference type="NCBI Taxonomy" id="3435"/>
    <lineage>
        <taxon>Eukaryota</taxon>
        <taxon>Viridiplantae</taxon>
        <taxon>Streptophyta</taxon>
        <taxon>Embryophyta</taxon>
        <taxon>Tracheophyta</taxon>
        <taxon>Spermatophyta</taxon>
        <taxon>Magnoliopsida</taxon>
        <taxon>Magnoliidae</taxon>
        <taxon>Laurales</taxon>
        <taxon>Lauraceae</taxon>
        <taxon>Persea</taxon>
    </lineage>
</organism>
<evidence type="ECO:0000313" key="1">
    <source>
        <dbReference type="EMBL" id="KAJ8650905.1"/>
    </source>
</evidence>
<keyword evidence="2" id="KW-1185">Reference proteome</keyword>
<dbReference type="Proteomes" id="UP001234297">
    <property type="component" value="Chromosome 1"/>
</dbReference>
<reference evidence="1 2" key="1">
    <citation type="journal article" date="2022" name="Hortic Res">
        <title>A haplotype resolved chromosomal level avocado genome allows analysis of novel avocado genes.</title>
        <authorList>
            <person name="Nath O."/>
            <person name="Fletcher S.J."/>
            <person name="Hayward A."/>
            <person name="Shaw L.M."/>
            <person name="Masouleh A.K."/>
            <person name="Furtado A."/>
            <person name="Henry R.J."/>
            <person name="Mitter N."/>
        </authorList>
    </citation>
    <scope>NUCLEOTIDE SEQUENCE [LARGE SCALE GENOMIC DNA]</scope>
    <source>
        <strain evidence="2">cv. Hass</strain>
    </source>
</reference>
<evidence type="ECO:0000313" key="2">
    <source>
        <dbReference type="Proteomes" id="UP001234297"/>
    </source>
</evidence>
<proteinExistence type="predicted"/>
<accession>A0ACC2MYS8</accession>
<comment type="caution">
    <text evidence="1">The sequence shown here is derived from an EMBL/GenBank/DDBJ whole genome shotgun (WGS) entry which is preliminary data.</text>
</comment>
<sequence>MSRVVQLEGNQTFISHFHFRYRGHFRPSSSSKTTVAIFPPFIFVDLSAAIWEIRVPLSSCSLLSLSAQSLPLSVARRDLWKLASSTPSLVDRALSPLHSLSRRSLSLGTASFSCVVSPDFEVMDKNKLSLNVEVIGLVPVELSLIKSLESLDLSCVFNIFKPLRFLGPDFGYVVGNLSGLRELYLDGVNISSPMSESLGLLANLTSLHLRSCNLIGEFPMKIFQLQNLETLDLLINPLLSAQGRSMREGEQQGVQKSSTRSGEHLEIRRDDAREAGSTERESLTREGVQRRESSIDKRRSAAGELPEISTSDAKRERSS</sequence>
<dbReference type="EMBL" id="CM056809">
    <property type="protein sequence ID" value="KAJ8650905.1"/>
    <property type="molecule type" value="Genomic_DNA"/>
</dbReference>